<evidence type="ECO:0000313" key="1">
    <source>
        <dbReference type="EMBL" id="KIH57350.1"/>
    </source>
</evidence>
<dbReference type="AlphaFoldDB" id="A0A0C2G8U8"/>
<proteinExistence type="predicted"/>
<reference evidence="1 2" key="1">
    <citation type="submission" date="2013-12" db="EMBL/GenBank/DDBJ databases">
        <title>Draft genome of the parsitic nematode Ancylostoma duodenale.</title>
        <authorList>
            <person name="Mitreva M."/>
        </authorList>
    </citation>
    <scope>NUCLEOTIDE SEQUENCE [LARGE SCALE GENOMIC DNA]</scope>
    <source>
        <strain evidence="1 2">Zhejiang</strain>
    </source>
</reference>
<organism evidence="1 2">
    <name type="scientific">Ancylostoma duodenale</name>
    <dbReference type="NCBI Taxonomy" id="51022"/>
    <lineage>
        <taxon>Eukaryota</taxon>
        <taxon>Metazoa</taxon>
        <taxon>Ecdysozoa</taxon>
        <taxon>Nematoda</taxon>
        <taxon>Chromadorea</taxon>
        <taxon>Rhabditida</taxon>
        <taxon>Rhabditina</taxon>
        <taxon>Rhabditomorpha</taxon>
        <taxon>Strongyloidea</taxon>
        <taxon>Ancylostomatidae</taxon>
        <taxon>Ancylostomatinae</taxon>
        <taxon>Ancylostoma</taxon>
    </lineage>
</organism>
<evidence type="ECO:0000313" key="2">
    <source>
        <dbReference type="Proteomes" id="UP000054047"/>
    </source>
</evidence>
<sequence>MTECVIQAVPVSVSLAGQVTCANWNSYGVRRNHVSMVNVKRVPMDGSIASVIPDSNNDWLAG</sequence>
<keyword evidence="2" id="KW-1185">Reference proteome</keyword>
<protein>
    <submittedName>
        <fullName evidence="1">Uncharacterized protein</fullName>
    </submittedName>
</protein>
<dbReference type="EMBL" id="KN734474">
    <property type="protein sequence ID" value="KIH57350.1"/>
    <property type="molecule type" value="Genomic_DNA"/>
</dbReference>
<name>A0A0C2G8U8_9BILA</name>
<dbReference type="Proteomes" id="UP000054047">
    <property type="component" value="Unassembled WGS sequence"/>
</dbReference>
<gene>
    <name evidence="1" type="ORF">ANCDUO_12460</name>
</gene>
<accession>A0A0C2G8U8</accession>